<evidence type="ECO:0000256" key="1">
    <source>
        <dbReference type="ARBA" id="ARBA00005564"/>
    </source>
</evidence>
<keyword evidence="2" id="KW-0119">Carbohydrate metabolism</keyword>
<dbReference type="InterPro" id="IPR015943">
    <property type="entry name" value="WD40/YVTN_repeat-like_dom_sf"/>
</dbReference>
<dbReference type="PANTHER" id="PTHR30344">
    <property type="entry name" value="6-PHOSPHOGLUCONOLACTONASE-RELATED"/>
    <property type="match status" value="1"/>
</dbReference>
<reference evidence="3 4" key="1">
    <citation type="submission" date="2016-12" db="EMBL/GenBank/DDBJ databases">
        <title>Diversity of luminous bacteria.</title>
        <authorList>
            <person name="Yoshizawa S."/>
            <person name="Kogure K."/>
        </authorList>
    </citation>
    <scope>NUCLEOTIDE SEQUENCE [LARGE SCALE GENOMIC DNA]</scope>
    <source>
        <strain evidence="3 4">LC1-200</strain>
    </source>
</reference>
<dbReference type="EMBL" id="MSCJ01000001">
    <property type="protein sequence ID" value="PQJ66844.1"/>
    <property type="molecule type" value="Genomic_DNA"/>
</dbReference>
<dbReference type="GO" id="GO:0006006">
    <property type="term" value="P:glucose metabolic process"/>
    <property type="evidence" value="ECO:0007669"/>
    <property type="project" value="UniProtKB-KW"/>
</dbReference>
<evidence type="ECO:0000313" key="3">
    <source>
        <dbReference type="EMBL" id="PQJ66844.1"/>
    </source>
</evidence>
<sequence length="348" mass="38085">MTKQSPLHFYVGTYTDAPSDSHGVVGISLDPQSGVLTLNNEIVPDTLQQQHNPSYLASTLNGLYTFNEVDRHSGAQLHFSDHQTRCSLAIAGDYPCHIDVKDKLLAVANYGSGNVTVYGLDEEGQPTECIADLFVDGCGPNVDRQEAPHAHQVTFLKHTNQLAVVDLGSDCIYFYDYDVNTLSFALNQTLNMPAGSGPRHLVFSHDESIGYVVCELSETLVVITKQNGCWEQASQQALLANEENKQAASAIYLSPDERFLYVSCRAQNKISYFNVNGENVTQLAAVDCGGAFPRDFVISQNGEWLLVANQHSNNIISYHRNVETGAIKATGYSCKVGAPVCLIEMLSR</sequence>
<keyword evidence="2" id="KW-0313">Glucose metabolism</keyword>
<dbReference type="InterPro" id="IPR019405">
    <property type="entry name" value="Lactonase_7-beta_prop"/>
</dbReference>
<dbReference type="RefSeq" id="WP_105060161.1">
    <property type="nucleotide sequence ID" value="NZ_MSCJ01000001.1"/>
</dbReference>
<dbReference type="Gene3D" id="2.130.10.10">
    <property type="entry name" value="YVTN repeat-like/Quinoprotein amine dehydrogenase"/>
    <property type="match status" value="1"/>
</dbReference>
<accession>A0A2S7VZ25</accession>
<comment type="caution">
    <text evidence="3">The sequence shown here is derived from an EMBL/GenBank/DDBJ whole genome shotgun (WGS) entry which is preliminary data.</text>
</comment>
<dbReference type="SUPFAM" id="SSF51004">
    <property type="entry name" value="C-terminal (heme d1) domain of cytochrome cd1-nitrite reductase"/>
    <property type="match status" value="1"/>
</dbReference>
<organism evidence="3 4">
    <name type="scientific">Photobacterium angustum</name>
    <dbReference type="NCBI Taxonomy" id="661"/>
    <lineage>
        <taxon>Bacteria</taxon>
        <taxon>Pseudomonadati</taxon>
        <taxon>Pseudomonadota</taxon>
        <taxon>Gammaproteobacteria</taxon>
        <taxon>Vibrionales</taxon>
        <taxon>Vibrionaceae</taxon>
        <taxon>Photobacterium</taxon>
    </lineage>
</organism>
<protein>
    <submittedName>
        <fullName evidence="3">6-phosphogluconolactonase</fullName>
    </submittedName>
</protein>
<name>A0A2S7VZ25_PHOAN</name>
<dbReference type="PANTHER" id="PTHR30344:SF1">
    <property type="entry name" value="6-PHOSPHOGLUCONOLACTONASE"/>
    <property type="match status" value="1"/>
</dbReference>
<dbReference type="InterPro" id="IPR050282">
    <property type="entry name" value="Cycloisomerase_2"/>
</dbReference>
<dbReference type="Proteomes" id="UP000238730">
    <property type="component" value="Unassembled WGS sequence"/>
</dbReference>
<evidence type="ECO:0000313" key="4">
    <source>
        <dbReference type="Proteomes" id="UP000238730"/>
    </source>
</evidence>
<dbReference type="GO" id="GO:0017057">
    <property type="term" value="F:6-phosphogluconolactonase activity"/>
    <property type="evidence" value="ECO:0007669"/>
    <property type="project" value="TreeGrafter"/>
</dbReference>
<proteinExistence type="inferred from homology"/>
<comment type="similarity">
    <text evidence="1">Belongs to the cycloisomerase 2 family.</text>
</comment>
<gene>
    <name evidence="3" type="ORF">BTO08_05110</name>
</gene>
<dbReference type="AlphaFoldDB" id="A0A2S7VZ25"/>
<evidence type="ECO:0000256" key="2">
    <source>
        <dbReference type="ARBA" id="ARBA00022526"/>
    </source>
</evidence>
<dbReference type="OrthoDB" id="9790815at2"/>
<dbReference type="Pfam" id="PF10282">
    <property type="entry name" value="Lactonase"/>
    <property type="match status" value="1"/>
</dbReference>
<dbReference type="InterPro" id="IPR011048">
    <property type="entry name" value="Haem_d1_sf"/>
</dbReference>